<sequence>MSIYELIDSLPRRRSCGGMQVDSWSRICKIRRCPISRSSPLYPQFHALISVMFWPIKDYSPKTMDSEASSIWGMLAVERPLLLSWYVKLNFDATKARETGEIAMVIGIQSLIADKTNFSALRISVIDEQQHFGVVQRGMFNSKFSLDQYQLEFGISQQYYKLQMWNNEGAIPNPFVQTAQWSSESGECIQDI</sequence>
<dbReference type="AlphaFoldDB" id="A0AAQ3UQN1"/>
<dbReference type="PANTHER" id="PTHR47964:SF1">
    <property type="entry name" value="ATP-DEPENDENT DNA HELICASE HOMOLOG RECG, CHLOROPLASTIC"/>
    <property type="match status" value="1"/>
</dbReference>
<keyword evidence="4" id="KW-1185">Reference proteome</keyword>
<evidence type="ECO:0000256" key="1">
    <source>
        <dbReference type="ARBA" id="ARBA00022801"/>
    </source>
</evidence>
<keyword evidence="2" id="KW-0547">Nucleotide-binding</keyword>
<organism evidence="3 4">
    <name type="scientific">Paspalum notatum var. saurae</name>
    <dbReference type="NCBI Taxonomy" id="547442"/>
    <lineage>
        <taxon>Eukaryota</taxon>
        <taxon>Viridiplantae</taxon>
        <taxon>Streptophyta</taxon>
        <taxon>Embryophyta</taxon>
        <taxon>Tracheophyta</taxon>
        <taxon>Spermatophyta</taxon>
        <taxon>Magnoliopsida</taxon>
        <taxon>Liliopsida</taxon>
        <taxon>Poales</taxon>
        <taxon>Poaceae</taxon>
        <taxon>PACMAD clade</taxon>
        <taxon>Panicoideae</taxon>
        <taxon>Andropogonodae</taxon>
        <taxon>Paspaleae</taxon>
        <taxon>Paspalinae</taxon>
        <taxon>Paspalum</taxon>
    </lineage>
</organism>
<reference evidence="3 4" key="1">
    <citation type="submission" date="2024-02" db="EMBL/GenBank/DDBJ databases">
        <title>High-quality chromosome-scale genome assembly of Pensacola bahiagrass (Paspalum notatum Flugge var. saurae).</title>
        <authorList>
            <person name="Vega J.M."/>
            <person name="Podio M."/>
            <person name="Orjuela J."/>
            <person name="Siena L.A."/>
            <person name="Pessino S.C."/>
            <person name="Combes M.C."/>
            <person name="Mariac C."/>
            <person name="Albertini E."/>
            <person name="Pupilli F."/>
            <person name="Ortiz J.P.A."/>
            <person name="Leblanc O."/>
        </authorList>
    </citation>
    <scope>NUCLEOTIDE SEQUENCE [LARGE SCALE GENOMIC DNA]</scope>
    <source>
        <strain evidence="3">R1</strain>
        <tissue evidence="3">Leaf</tissue>
    </source>
</reference>
<evidence type="ECO:0000313" key="4">
    <source>
        <dbReference type="Proteomes" id="UP001341281"/>
    </source>
</evidence>
<keyword evidence="2" id="KW-0347">Helicase</keyword>
<dbReference type="Gene3D" id="3.40.50.300">
    <property type="entry name" value="P-loop containing nucleotide triphosphate hydrolases"/>
    <property type="match status" value="1"/>
</dbReference>
<dbReference type="GO" id="GO:0016787">
    <property type="term" value="F:hydrolase activity"/>
    <property type="evidence" value="ECO:0007669"/>
    <property type="project" value="UniProtKB-KW"/>
</dbReference>
<name>A0AAQ3UQN1_PASNO</name>
<dbReference type="PANTHER" id="PTHR47964">
    <property type="entry name" value="ATP-DEPENDENT DNA HELICASE HOMOLOG RECG, CHLOROPLASTIC"/>
    <property type="match status" value="1"/>
</dbReference>
<evidence type="ECO:0000313" key="3">
    <source>
        <dbReference type="EMBL" id="WVZ94567.1"/>
    </source>
</evidence>
<gene>
    <name evidence="3" type="ORF">U9M48_040446</name>
</gene>
<dbReference type="GO" id="GO:0003678">
    <property type="term" value="F:DNA helicase activity"/>
    <property type="evidence" value="ECO:0007669"/>
    <property type="project" value="TreeGrafter"/>
</dbReference>
<dbReference type="InterPro" id="IPR047112">
    <property type="entry name" value="RecG/Mfd"/>
</dbReference>
<accession>A0AAQ3UQN1</accession>
<dbReference type="Proteomes" id="UP001341281">
    <property type="component" value="Chromosome 09"/>
</dbReference>
<dbReference type="GO" id="GO:0006281">
    <property type="term" value="P:DNA repair"/>
    <property type="evidence" value="ECO:0007669"/>
    <property type="project" value="InterPro"/>
</dbReference>
<keyword evidence="1" id="KW-0378">Hydrolase</keyword>
<proteinExistence type="predicted"/>
<dbReference type="InterPro" id="IPR027417">
    <property type="entry name" value="P-loop_NTPase"/>
</dbReference>
<protein>
    <submittedName>
        <fullName evidence="3">Uncharacterized protein</fullName>
    </submittedName>
</protein>
<keyword evidence="2" id="KW-0067">ATP-binding</keyword>
<dbReference type="EMBL" id="CP144753">
    <property type="protein sequence ID" value="WVZ94567.1"/>
    <property type="molecule type" value="Genomic_DNA"/>
</dbReference>
<evidence type="ECO:0000256" key="2">
    <source>
        <dbReference type="ARBA" id="ARBA00022806"/>
    </source>
</evidence>